<dbReference type="Proteomes" id="UP000676246">
    <property type="component" value="Unassembled WGS sequence"/>
</dbReference>
<evidence type="ECO:0000256" key="1">
    <source>
        <dbReference type="SAM" id="MobiDB-lite"/>
    </source>
</evidence>
<feature type="region of interest" description="Disordered" evidence="1">
    <location>
        <begin position="1"/>
        <end position="39"/>
    </location>
</feature>
<gene>
    <name evidence="2" type="ORF">KAK03_05630</name>
</gene>
<sequence length="386" mass="41645">MASPDPQPSETPAEAPVAAPVLPASPAAAPAAASAPASAPVTPAQTVPWRALGLAAVGAASVAAAVLAWNTQQRVKQLEQELVRRQQGSQDLATEARLLARQAQEAGTEMQGKLGVLEARVAETALQRSQVEELMQSMSRSRDENVLADVEASLRVALQQSAITGSAEPLVAALRQADERLARYNQPRMERVRRAVVRDLDRVRAAQVVDVPALAVRLDEAVRQVDDLPLLSTPERRPAAASAAAPAASAAARAASAPALEGLAWREVWDRFSAAVWHEARSLLRVTRIDRPEASLMSPEQGFFLRENLKLRLLNARLSLLSRQFDLAQADLTQAQQMLERYFDRSSRRVQSTSELARQVAQQARHVSLPRPEETLAALAAAVAGR</sequence>
<keyword evidence="3" id="KW-1185">Reference proteome</keyword>
<comment type="caution">
    <text evidence="2">The sequence shown here is derived from an EMBL/GenBank/DDBJ whole genome shotgun (WGS) entry which is preliminary data.</text>
</comment>
<dbReference type="EC" id="2.1.1.107" evidence="2"/>
<keyword evidence="2" id="KW-0808">Transferase</keyword>
<keyword evidence="2" id="KW-0489">Methyltransferase</keyword>
<reference evidence="2 3" key="1">
    <citation type="submission" date="2021-04" db="EMBL/GenBank/DDBJ databases">
        <title>The genome sequence of Ideonella sp. 3Y2.</title>
        <authorList>
            <person name="Liu Y."/>
        </authorList>
    </citation>
    <scope>NUCLEOTIDE SEQUENCE [LARGE SCALE GENOMIC DNA]</scope>
    <source>
        <strain evidence="2 3">3Y2</strain>
    </source>
</reference>
<dbReference type="PANTHER" id="PTHR38043">
    <property type="entry name" value="PROTEIN HEMX"/>
    <property type="match status" value="1"/>
</dbReference>
<dbReference type="GO" id="GO:0004851">
    <property type="term" value="F:uroporphyrin-III C-methyltransferase activity"/>
    <property type="evidence" value="ECO:0007669"/>
    <property type="project" value="UniProtKB-EC"/>
</dbReference>
<dbReference type="PANTHER" id="PTHR38043:SF1">
    <property type="entry name" value="PROTEIN HEMX"/>
    <property type="match status" value="1"/>
</dbReference>
<name>A0A940Y545_9BURK</name>
<organism evidence="2 3">
    <name type="scientific">Ideonella alba</name>
    <dbReference type="NCBI Taxonomy" id="2824118"/>
    <lineage>
        <taxon>Bacteria</taxon>
        <taxon>Pseudomonadati</taxon>
        <taxon>Pseudomonadota</taxon>
        <taxon>Betaproteobacteria</taxon>
        <taxon>Burkholderiales</taxon>
        <taxon>Sphaerotilaceae</taxon>
        <taxon>Ideonella</taxon>
    </lineage>
</organism>
<dbReference type="InterPro" id="IPR007470">
    <property type="entry name" value="HemX"/>
</dbReference>
<feature type="compositionally biased region" description="Low complexity" evidence="1">
    <location>
        <begin position="10"/>
        <end position="39"/>
    </location>
</feature>
<dbReference type="GO" id="GO:0032259">
    <property type="term" value="P:methylation"/>
    <property type="evidence" value="ECO:0007669"/>
    <property type="project" value="UniProtKB-KW"/>
</dbReference>
<evidence type="ECO:0000313" key="2">
    <source>
        <dbReference type="EMBL" id="MBQ0929962.1"/>
    </source>
</evidence>
<dbReference type="Pfam" id="PF04375">
    <property type="entry name" value="HemX"/>
    <property type="match status" value="1"/>
</dbReference>
<accession>A0A940Y545</accession>
<proteinExistence type="predicted"/>
<dbReference type="EMBL" id="JAGQDD010000002">
    <property type="protein sequence ID" value="MBQ0929962.1"/>
    <property type="molecule type" value="Genomic_DNA"/>
</dbReference>
<protein>
    <submittedName>
        <fullName evidence="2">Uroporphyrinogen-III C-methyltransferase</fullName>
        <ecNumber evidence="2">2.1.1.107</ecNumber>
    </submittedName>
</protein>
<dbReference type="AlphaFoldDB" id="A0A940Y545"/>
<evidence type="ECO:0000313" key="3">
    <source>
        <dbReference type="Proteomes" id="UP000676246"/>
    </source>
</evidence>